<name>A0A8K0AF15_BRALA</name>
<proteinExistence type="predicted"/>
<dbReference type="EMBL" id="OV696694">
    <property type="protein sequence ID" value="CAH1274311.1"/>
    <property type="molecule type" value="Genomic_DNA"/>
</dbReference>
<keyword evidence="3" id="KW-1185">Reference proteome</keyword>
<accession>A0A8K0AF15</accession>
<feature type="compositionally biased region" description="Basic and acidic residues" evidence="1">
    <location>
        <begin position="689"/>
        <end position="699"/>
    </location>
</feature>
<evidence type="ECO:0000313" key="2">
    <source>
        <dbReference type="EMBL" id="CAH1274311.1"/>
    </source>
</evidence>
<dbReference type="AlphaFoldDB" id="A0A8K0AF15"/>
<feature type="region of interest" description="Disordered" evidence="1">
    <location>
        <begin position="678"/>
        <end position="699"/>
    </location>
</feature>
<reference evidence="2" key="1">
    <citation type="submission" date="2022-01" db="EMBL/GenBank/DDBJ databases">
        <authorList>
            <person name="Braso-Vives M."/>
        </authorList>
    </citation>
    <scope>NUCLEOTIDE SEQUENCE</scope>
</reference>
<evidence type="ECO:0000256" key="1">
    <source>
        <dbReference type="SAM" id="MobiDB-lite"/>
    </source>
</evidence>
<dbReference type="OrthoDB" id="10321100at2759"/>
<sequence length="1025" mass="116224">MVSELFESRDRSMTNFTLVNLAMANKIMERNQALQLRVLVEGVQVNEEDQLYFSDSEEEAEFYMEKPHHHNNRIAAENIRKVEGVQVNEEDQLYFSDSEEEAEFYMEKPHRHNNRIAAENIRKVEGVQVNEEDQLYFSDSEEEAEFYMEKPRCHDNHITAENIRKNKEIQRAEDDLLYLADSEDEELGHNKTTVFPLTLQWVHKFRASVDDDCGPDLILGKFLTSLLNNKFTACNMKPYSLDDRDIEGRVYLSRSEAGTIYESDGDWTDEETGHSKCQSETSSVNKLAACDVANLEKPRLFDALDIEGRVHLSRSEAGTIYESDGDWTTDEETGYSKCETPYNDLAAFDMTMVTEPHLFDALDIEGRVYLSRGEVGTIYESDGEEWTTDEGHSDCESETPYNKLTACDVTAVKETHLFDALDIEGKVYLSRGEVRSIYESDGEEWTTDEGHSKCESETPYNELAAFDMTMVTEPHLFDALDIEGRVYLSRSEVGSIYESDGEEWTTDEGHSKCESETLYNKLVTACDVTAVQEPYLFDALDIEGGVYLSRRESEVGTIYESDGEEWTTDEGQSKCESEMPYNKITACDVTTVTEPHLFDALDIEGKVYLSRDEVGTIYESDGEELTTDEGHSKCESETLYNKLTAFDMTMVMEPHLFDALDIEGRVYLSRSEVGSIYESDGEEWTTDEETGHSPDGDITEERLAVLTSAVPDVRSDCATEKGAQIPDHFEMDQQTDFATEMIQLLNSFEMDQQSVFTTEEMIQLLDHFEMDQQSVFATEEMIQLLDPFEMDQQSDYGAEEMIQLLDPMGPTEHSDTGTEEEFHLLDPVEVPMLHVWQEVALEPEATTTKRLSRYELHYGPTHRVQSPSCPMIGVRGDNRSLVNSADVELPSLQNMAPEYHQGKDTAATTTRGPRVKTVTPKTHHCGFLRDPLVNLPSPSCPWWLLLMGLPSFLTATFAVVQNLGKLLEKSPLGQPHLAWSSALLALAGSDVGSGPKLRRLDSRLSHIGSLHHNREQLLHQQTFKM</sequence>
<organism evidence="2 3">
    <name type="scientific">Branchiostoma lanceolatum</name>
    <name type="common">Common lancelet</name>
    <name type="synonym">Amphioxus lanceolatum</name>
    <dbReference type="NCBI Taxonomy" id="7740"/>
    <lineage>
        <taxon>Eukaryota</taxon>
        <taxon>Metazoa</taxon>
        <taxon>Chordata</taxon>
        <taxon>Cephalochordata</taxon>
        <taxon>Leptocardii</taxon>
        <taxon>Amphioxiformes</taxon>
        <taxon>Branchiostomatidae</taxon>
        <taxon>Branchiostoma</taxon>
    </lineage>
</organism>
<gene>
    <name evidence="2" type="primary">Hypp5290</name>
    <name evidence="2" type="ORF">BLAG_LOCUS25373</name>
</gene>
<protein>
    <submittedName>
        <fullName evidence="2">Hypp5290 protein</fullName>
    </submittedName>
</protein>
<evidence type="ECO:0000313" key="3">
    <source>
        <dbReference type="Proteomes" id="UP000838412"/>
    </source>
</evidence>
<feature type="compositionally biased region" description="Acidic residues" evidence="1">
    <location>
        <begin position="679"/>
        <end position="688"/>
    </location>
</feature>
<dbReference type="Proteomes" id="UP000838412">
    <property type="component" value="Chromosome 9"/>
</dbReference>